<protein>
    <submittedName>
        <fullName evidence="3">Pre-rRNA-processing protein TSR2</fullName>
    </submittedName>
</protein>
<keyword evidence="2" id="KW-0698">rRNA processing</keyword>
<dbReference type="Proteomes" id="UP000187283">
    <property type="component" value="Unassembled WGS sequence"/>
</dbReference>
<dbReference type="EMBL" id="LSSN01002289">
    <property type="protein sequence ID" value="OMJ16600.1"/>
    <property type="molecule type" value="Genomic_DNA"/>
</dbReference>
<evidence type="ECO:0000313" key="3">
    <source>
        <dbReference type="EMBL" id="OMJ16600.1"/>
    </source>
</evidence>
<dbReference type="PANTHER" id="PTHR21250">
    <property type="entry name" value="PRE-RRNA-PROCESSING PROTEIN TSR2 HOMOLOG"/>
    <property type="match status" value="1"/>
</dbReference>
<gene>
    <name evidence="3" type="ORF">AYI70_g6495</name>
</gene>
<accession>A0A1R1XPP8</accession>
<comment type="caution">
    <text evidence="3">The sequence shown here is derived from an EMBL/GenBank/DDBJ whole genome shotgun (WGS) entry which is preliminary data.</text>
</comment>
<name>A0A1R1XPP8_9FUNG</name>
<keyword evidence="4" id="KW-1185">Reference proteome</keyword>
<dbReference type="GO" id="GO:0006364">
    <property type="term" value="P:rRNA processing"/>
    <property type="evidence" value="ECO:0007669"/>
    <property type="project" value="UniProtKB-KW"/>
</dbReference>
<comment type="similarity">
    <text evidence="1">Belongs to the TSR2 family.</text>
</comment>
<dbReference type="OrthoDB" id="263560at2759"/>
<dbReference type="InterPro" id="IPR019398">
    <property type="entry name" value="Pre-rRNA_process_TSR2"/>
</dbReference>
<evidence type="ECO:0000313" key="4">
    <source>
        <dbReference type="Proteomes" id="UP000187283"/>
    </source>
</evidence>
<dbReference type="Pfam" id="PF10273">
    <property type="entry name" value="WGG"/>
    <property type="match status" value="1"/>
</dbReference>
<reference evidence="3 4" key="1">
    <citation type="submission" date="2017-01" db="EMBL/GenBank/DDBJ databases">
        <authorList>
            <person name="Mah S.A."/>
            <person name="Swanson W.J."/>
            <person name="Moy G.W."/>
            <person name="Vacquier V.D."/>
        </authorList>
    </citation>
    <scope>NUCLEOTIDE SEQUENCE [LARGE SCALE GENOMIC DNA]</scope>
    <source>
        <strain evidence="3 4">GSMNP</strain>
    </source>
</reference>
<organism evidence="3 4">
    <name type="scientific">Smittium culicis</name>
    <dbReference type="NCBI Taxonomy" id="133412"/>
    <lineage>
        <taxon>Eukaryota</taxon>
        <taxon>Fungi</taxon>
        <taxon>Fungi incertae sedis</taxon>
        <taxon>Zoopagomycota</taxon>
        <taxon>Kickxellomycotina</taxon>
        <taxon>Harpellomycetes</taxon>
        <taxon>Harpellales</taxon>
        <taxon>Legeriomycetaceae</taxon>
        <taxon>Smittium</taxon>
    </lineage>
</organism>
<sequence>MSRQAIHPNKEAFIEGTDNILFKWTALELAVKNEWGGPNSIEKRDWIVDVVVDLFDKKGSKLEEDYIAELLEQIMEDEFETVLEDNSAQFVAKHLLELYKLCIKGDFSMADRLRLEREGHSGTFKLNMCKGEQLESEEESGSEMEED</sequence>
<evidence type="ECO:0000256" key="1">
    <source>
        <dbReference type="ARBA" id="ARBA00006524"/>
    </source>
</evidence>
<proteinExistence type="inferred from homology"/>
<dbReference type="STRING" id="133412.A0A1R1XPP8"/>
<evidence type="ECO:0000256" key="2">
    <source>
        <dbReference type="ARBA" id="ARBA00022552"/>
    </source>
</evidence>
<dbReference type="AlphaFoldDB" id="A0A1R1XPP8"/>